<evidence type="ECO:0000259" key="2">
    <source>
        <dbReference type="Pfam" id="PF01048"/>
    </source>
</evidence>
<keyword evidence="4" id="KW-1185">Reference proteome</keyword>
<dbReference type="GO" id="GO:0008782">
    <property type="term" value="F:adenosylhomocysteine nucleosidase activity"/>
    <property type="evidence" value="ECO:0007669"/>
    <property type="project" value="TreeGrafter"/>
</dbReference>
<feature type="chain" id="PRO_5035198171" evidence="1">
    <location>
        <begin position="36"/>
        <end position="226"/>
    </location>
</feature>
<proteinExistence type="predicted"/>
<dbReference type="PANTHER" id="PTHR46832">
    <property type="entry name" value="5'-METHYLTHIOADENOSINE/S-ADENOSYLHOMOCYSTEINE NUCLEOSIDASE"/>
    <property type="match status" value="1"/>
</dbReference>
<dbReference type="SUPFAM" id="SSF53167">
    <property type="entry name" value="Purine and uridine phosphorylases"/>
    <property type="match status" value="1"/>
</dbReference>
<keyword evidence="1" id="KW-0732">Signal</keyword>
<dbReference type="PANTHER" id="PTHR46832:SF1">
    <property type="entry name" value="5'-METHYLTHIOADENOSINE_S-ADENOSYLHOMOCYSTEINE NUCLEOSIDASE"/>
    <property type="match status" value="1"/>
</dbReference>
<reference evidence="3" key="1">
    <citation type="submission" date="2020-10" db="EMBL/GenBank/DDBJ databases">
        <title>Bacterium isolated from coastal waters sediment.</title>
        <authorList>
            <person name="Chen R.-J."/>
            <person name="Lu D.-C."/>
            <person name="Zhu K.-L."/>
            <person name="Du Z.-J."/>
        </authorList>
    </citation>
    <scope>NUCLEOTIDE SEQUENCE</scope>
    <source>
        <strain evidence="3">N1Y112</strain>
    </source>
</reference>
<gene>
    <name evidence="3" type="ORF">IOQ59_11620</name>
</gene>
<dbReference type="GO" id="GO:0008930">
    <property type="term" value="F:methylthioadenosine nucleosidase activity"/>
    <property type="evidence" value="ECO:0007669"/>
    <property type="project" value="TreeGrafter"/>
</dbReference>
<dbReference type="GO" id="GO:0005829">
    <property type="term" value="C:cytosol"/>
    <property type="evidence" value="ECO:0007669"/>
    <property type="project" value="TreeGrafter"/>
</dbReference>
<sequence>MSGKIMKMGLSPLKYLSARAVTALLAFALVLPAQAADQTRYLIVSALKAETPGLERFAPIIYTGVGKVNAALGLYDAIIHYKPDLVINYGTAGAVTDTRGLNKIGTFIERDMDAREIGFQRGIAPFSGESLPQAKGIVLGTGDSFVSDSIKALDGLGIRIDLVDMEGYALWKVSQKLGVKFVSYKYTSDHADGEAPSDWETNVAKGAKAFAGVLEKEYGMSSLLSE</sequence>
<name>A0A8J7KAE7_9GAMM</name>
<dbReference type="Gene3D" id="3.40.50.1580">
    <property type="entry name" value="Nucleoside phosphorylase domain"/>
    <property type="match status" value="1"/>
</dbReference>
<feature type="domain" description="Nucleoside phosphorylase" evidence="2">
    <location>
        <begin position="138"/>
        <end position="215"/>
    </location>
</feature>
<evidence type="ECO:0000313" key="3">
    <source>
        <dbReference type="EMBL" id="MBE9397906.1"/>
    </source>
</evidence>
<organism evidence="3 4">
    <name type="scientific">Pontibacterium sinense</name>
    <dbReference type="NCBI Taxonomy" id="2781979"/>
    <lineage>
        <taxon>Bacteria</taxon>
        <taxon>Pseudomonadati</taxon>
        <taxon>Pseudomonadota</taxon>
        <taxon>Gammaproteobacteria</taxon>
        <taxon>Oceanospirillales</taxon>
        <taxon>Oceanospirillaceae</taxon>
        <taxon>Pontibacterium</taxon>
    </lineage>
</organism>
<protein>
    <submittedName>
        <fullName evidence="3">5'-methylthioadenosine nucleosidase</fullName>
    </submittedName>
</protein>
<feature type="signal peptide" evidence="1">
    <location>
        <begin position="1"/>
        <end position="35"/>
    </location>
</feature>
<evidence type="ECO:0000256" key="1">
    <source>
        <dbReference type="SAM" id="SignalP"/>
    </source>
</evidence>
<dbReference type="Pfam" id="PF01048">
    <property type="entry name" value="PNP_UDP_1"/>
    <property type="match status" value="1"/>
</dbReference>
<dbReference type="GO" id="GO:0019284">
    <property type="term" value="P:L-methionine salvage from S-adenosylmethionine"/>
    <property type="evidence" value="ECO:0007669"/>
    <property type="project" value="TreeGrafter"/>
</dbReference>
<dbReference type="GO" id="GO:0009116">
    <property type="term" value="P:nucleoside metabolic process"/>
    <property type="evidence" value="ECO:0007669"/>
    <property type="project" value="InterPro"/>
</dbReference>
<dbReference type="InterPro" id="IPR035994">
    <property type="entry name" value="Nucleoside_phosphorylase_sf"/>
</dbReference>
<dbReference type="InterPro" id="IPR000845">
    <property type="entry name" value="Nucleoside_phosphorylase_d"/>
</dbReference>
<dbReference type="EMBL" id="JADEYS010000010">
    <property type="protein sequence ID" value="MBE9397906.1"/>
    <property type="molecule type" value="Genomic_DNA"/>
</dbReference>
<accession>A0A8J7KAE7</accession>
<comment type="caution">
    <text evidence="3">The sequence shown here is derived from an EMBL/GenBank/DDBJ whole genome shotgun (WGS) entry which is preliminary data.</text>
</comment>
<dbReference type="RefSeq" id="WP_193953455.1">
    <property type="nucleotide sequence ID" value="NZ_JADEYS010000010.1"/>
</dbReference>
<evidence type="ECO:0000313" key="4">
    <source>
        <dbReference type="Proteomes" id="UP000640333"/>
    </source>
</evidence>
<dbReference type="AlphaFoldDB" id="A0A8J7KAE7"/>
<dbReference type="Proteomes" id="UP000640333">
    <property type="component" value="Unassembled WGS sequence"/>
</dbReference>